<keyword evidence="3" id="KW-0695">RNA-directed DNA polymerase</keyword>
<proteinExistence type="predicted"/>
<dbReference type="SUPFAM" id="SSF53098">
    <property type="entry name" value="Ribonuclease H-like"/>
    <property type="match status" value="1"/>
</dbReference>
<dbReference type="InterPro" id="IPR044730">
    <property type="entry name" value="RNase_H-like_dom_plant"/>
</dbReference>
<accession>A0A834WJV2</accession>
<dbReference type="GO" id="GO:0003676">
    <property type="term" value="F:nucleic acid binding"/>
    <property type="evidence" value="ECO:0007669"/>
    <property type="project" value="InterPro"/>
</dbReference>
<dbReference type="Pfam" id="PF13456">
    <property type="entry name" value="RVT_3"/>
    <property type="match status" value="1"/>
</dbReference>
<evidence type="ECO:0000313" key="3">
    <source>
        <dbReference type="EMBL" id="KAF7819529.1"/>
    </source>
</evidence>
<feature type="domain" description="RNase H type-1" evidence="2">
    <location>
        <begin position="542"/>
        <end position="673"/>
    </location>
</feature>
<dbReference type="PANTHER" id="PTHR33116">
    <property type="entry name" value="REVERSE TRANSCRIPTASE ZINC-BINDING DOMAIN-CONTAINING PROTEIN-RELATED-RELATED"/>
    <property type="match status" value="1"/>
</dbReference>
<evidence type="ECO:0000313" key="4">
    <source>
        <dbReference type="Proteomes" id="UP000634136"/>
    </source>
</evidence>
<dbReference type="GO" id="GO:0004523">
    <property type="term" value="F:RNA-DNA hybrid ribonuclease activity"/>
    <property type="evidence" value="ECO:0007669"/>
    <property type="project" value="InterPro"/>
</dbReference>
<dbReference type="AlphaFoldDB" id="A0A834WJV2"/>
<evidence type="ECO:0000259" key="2">
    <source>
        <dbReference type="PROSITE" id="PS50879"/>
    </source>
</evidence>
<dbReference type="InterPro" id="IPR036397">
    <property type="entry name" value="RNaseH_sf"/>
</dbReference>
<keyword evidence="3" id="KW-0548">Nucleotidyltransferase</keyword>
<keyword evidence="1" id="KW-0472">Membrane</keyword>
<dbReference type="EMBL" id="JAAIUW010000008">
    <property type="protein sequence ID" value="KAF7819529.1"/>
    <property type="molecule type" value="Genomic_DNA"/>
</dbReference>
<keyword evidence="1" id="KW-1133">Transmembrane helix</keyword>
<evidence type="ECO:0000256" key="1">
    <source>
        <dbReference type="SAM" id="Phobius"/>
    </source>
</evidence>
<dbReference type="InterPro" id="IPR012337">
    <property type="entry name" value="RNaseH-like_sf"/>
</dbReference>
<dbReference type="OrthoDB" id="1432416at2759"/>
<dbReference type="PROSITE" id="PS50879">
    <property type="entry name" value="RNASE_H_1"/>
    <property type="match status" value="1"/>
</dbReference>
<dbReference type="CDD" id="cd06222">
    <property type="entry name" value="RNase_H_like"/>
    <property type="match status" value="1"/>
</dbReference>
<feature type="transmembrane region" description="Helical" evidence="1">
    <location>
        <begin position="677"/>
        <end position="699"/>
    </location>
</feature>
<keyword evidence="1" id="KW-0812">Transmembrane</keyword>
<dbReference type="GO" id="GO:0003964">
    <property type="term" value="F:RNA-directed DNA polymerase activity"/>
    <property type="evidence" value="ECO:0007669"/>
    <property type="project" value="UniProtKB-KW"/>
</dbReference>
<protein>
    <submittedName>
        <fullName evidence="3">Reverse transcriptase</fullName>
    </submittedName>
</protein>
<reference evidence="3" key="1">
    <citation type="submission" date="2020-09" db="EMBL/GenBank/DDBJ databases">
        <title>Genome-Enabled Discovery of Anthraquinone Biosynthesis in Senna tora.</title>
        <authorList>
            <person name="Kang S.-H."/>
            <person name="Pandey R.P."/>
            <person name="Lee C.-M."/>
            <person name="Sim J.-S."/>
            <person name="Jeong J.-T."/>
            <person name="Choi B.-S."/>
            <person name="Jung M."/>
            <person name="Ginzburg D."/>
            <person name="Zhao K."/>
            <person name="Won S.Y."/>
            <person name="Oh T.-J."/>
            <person name="Yu Y."/>
            <person name="Kim N.-H."/>
            <person name="Lee O.R."/>
            <person name="Lee T.-H."/>
            <person name="Bashyal P."/>
            <person name="Kim T.-S."/>
            <person name="Lee W.-H."/>
            <person name="Kawkins C."/>
            <person name="Kim C.-K."/>
            <person name="Kim J.S."/>
            <person name="Ahn B.O."/>
            <person name="Rhee S.Y."/>
            <person name="Sohng J.K."/>
        </authorList>
    </citation>
    <scope>NUCLEOTIDE SEQUENCE</scope>
    <source>
        <tissue evidence="3">Leaf</tissue>
    </source>
</reference>
<dbReference type="Pfam" id="PF13966">
    <property type="entry name" value="zf-RVT"/>
    <property type="match status" value="1"/>
</dbReference>
<dbReference type="InterPro" id="IPR026960">
    <property type="entry name" value="RVT-Znf"/>
</dbReference>
<sequence length="724" mass="81604">MEIFSLLINSQVLSKKWTPVQVRKVKVSHLLFADDVLLFSRTDRDSIYAVKQVLDVFLQSSRLSVNNSKSSIWFAPSTPEGEKRLVRKSFSFKVETKPGTYLGHSLGIGNKTSDFKPIIDKLVGKMDLWNSKFLSKAGRVTLLNSVCSPLLAYYMQNLKLPVSVCNSIEKIQRNFFWKSGNKQSIHTINWETICKPKWLGGLGIGRVKERNHALLAKLSWRVSIENQQVWAKLMKIYNQASKANGSVVGKGIKWGLSLLELGLHSVIHSGKDTFVWKDTWAGSTPIRHLICGPLNLHEDNLPVNNFADDLGKWNWDKISFDLPLHIKEKIMGIPCFKDSDVKDKKAWSLSASGVFDLKSAYCLAICNSLGIAIPSSNLFAWIWKLVCPKKIKVFVWLCFNNAIPCREILSARGFHIPNVCPICNQVNESQIHILRDCPFARRMWGNLNFKALNCHSDYRSWIYSNATDHSDFCHNLSRSTVFVYGLWELWLNRNNYVFNGAHSMPASCGRNTYVKSVEFSHLAKDVSPRPSKGHIWVKWTAPSEGWWNNTDGACAGNPGKMAAAGVIRDCNGNWIQGFSKCLGFGNSLKAEIWAIVLGVSMAKDLACEKLIIESDSLVAIKLLTVDFDYKSHVLGALIHFCRSIVQDFTEFQINHVFREGNCCADVLAKQAILDQGALTVFHTVPSFLLFLVFPALLLVFPALFHFQYCFASGGYVVAWILLMF</sequence>
<comment type="caution">
    <text evidence="3">The sequence shown here is derived from an EMBL/GenBank/DDBJ whole genome shotgun (WGS) entry which is preliminary data.</text>
</comment>
<organism evidence="3 4">
    <name type="scientific">Senna tora</name>
    <dbReference type="NCBI Taxonomy" id="362788"/>
    <lineage>
        <taxon>Eukaryota</taxon>
        <taxon>Viridiplantae</taxon>
        <taxon>Streptophyta</taxon>
        <taxon>Embryophyta</taxon>
        <taxon>Tracheophyta</taxon>
        <taxon>Spermatophyta</taxon>
        <taxon>Magnoliopsida</taxon>
        <taxon>eudicotyledons</taxon>
        <taxon>Gunneridae</taxon>
        <taxon>Pentapetalae</taxon>
        <taxon>rosids</taxon>
        <taxon>fabids</taxon>
        <taxon>Fabales</taxon>
        <taxon>Fabaceae</taxon>
        <taxon>Caesalpinioideae</taxon>
        <taxon>Cassia clade</taxon>
        <taxon>Senna</taxon>
    </lineage>
</organism>
<dbReference type="InterPro" id="IPR002156">
    <property type="entry name" value="RNaseH_domain"/>
</dbReference>
<feature type="transmembrane region" description="Helical" evidence="1">
    <location>
        <begin position="705"/>
        <end position="722"/>
    </location>
</feature>
<gene>
    <name evidence="3" type="ORF">G2W53_024984</name>
</gene>
<dbReference type="Proteomes" id="UP000634136">
    <property type="component" value="Unassembled WGS sequence"/>
</dbReference>
<dbReference type="PANTHER" id="PTHR33116:SF70">
    <property type="entry name" value="NON-LTR RETROELEMENT REVERSE TRANSCRIPTASE-LIKE PROTEIN"/>
    <property type="match status" value="1"/>
</dbReference>
<keyword evidence="3" id="KW-0808">Transferase</keyword>
<dbReference type="Gene3D" id="3.30.420.10">
    <property type="entry name" value="Ribonuclease H-like superfamily/Ribonuclease H"/>
    <property type="match status" value="1"/>
</dbReference>
<keyword evidence="4" id="KW-1185">Reference proteome</keyword>
<name>A0A834WJV2_9FABA</name>